<evidence type="ECO:0000313" key="1">
    <source>
        <dbReference type="EMBL" id="MDQ0175599.1"/>
    </source>
</evidence>
<keyword evidence="2" id="KW-1185">Reference proteome</keyword>
<accession>A0ABT9WQN8</accession>
<proteinExistence type="predicted"/>
<name>A0ABT9WQN8_9BACI</name>
<gene>
    <name evidence="1" type="ORF">J2S08_001433</name>
</gene>
<comment type="caution">
    <text evidence="1">The sequence shown here is derived from an EMBL/GenBank/DDBJ whole genome shotgun (WGS) entry which is preliminary data.</text>
</comment>
<evidence type="ECO:0008006" key="3">
    <source>
        <dbReference type="Google" id="ProtNLM"/>
    </source>
</evidence>
<organism evidence="1 2">
    <name type="scientific">Bacillus chungangensis</name>
    <dbReference type="NCBI Taxonomy" id="587633"/>
    <lineage>
        <taxon>Bacteria</taxon>
        <taxon>Bacillati</taxon>
        <taxon>Bacillota</taxon>
        <taxon>Bacilli</taxon>
        <taxon>Bacillales</taxon>
        <taxon>Bacillaceae</taxon>
        <taxon>Bacillus</taxon>
    </lineage>
</organism>
<reference evidence="1 2" key="1">
    <citation type="submission" date="2023-07" db="EMBL/GenBank/DDBJ databases">
        <title>Genomic Encyclopedia of Type Strains, Phase IV (KMG-IV): sequencing the most valuable type-strain genomes for metagenomic binning, comparative biology and taxonomic classification.</title>
        <authorList>
            <person name="Goeker M."/>
        </authorList>
    </citation>
    <scope>NUCLEOTIDE SEQUENCE [LARGE SCALE GENOMIC DNA]</scope>
    <source>
        <strain evidence="1 2">DSM 23837</strain>
    </source>
</reference>
<evidence type="ECO:0000313" key="2">
    <source>
        <dbReference type="Proteomes" id="UP001223586"/>
    </source>
</evidence>
<dbReference type="Proteomes" id="UP001223586">
    <property type="component" value="Unassembled WGS sequence"/>
</dbReference>
<sequence length="77" mass="8729">MMHSKREPIVAYVNNEDGQTAEIKYYRNDDGEYCIVANVLGEHLHHGQQKNIGIGKSHFIKKALSEAMCGLGWKLNQ</sequence>
<protein>
    <recommendedName>
        <fullName evidence="3">Phage protein</fullName>
    </recommendedName>
</protein>
<dbReference type="EMBL" id="JAUSTT010000007">
    <property type="protein sequence ID" value="MDQ0175599.1"/>
    <property type="molecule type" value="Genomic_DNA"/>
</dbReference>
<dbReference type="RefSeq" id="WP_307228045.1">
    <property type="nucleotide sequence ID" value="NZ_JAUSTT010000007.1"/>
</dbReference>